<dbReference type="GO" id="GO:0005737">
    <property type="term" value="C:cytoplasm"/>
    <property type="evidence" value="ECO:0007669"/>
    <property type="project" value="TreeGrafter"/>
</dbReference>
<accession>B6BTI2</accession>
<evidence type="ECO:0000256" key="2">
    <source>
        <dbReference type="ARBA" id="ARBA00022576"/>
    </source>
</evidence>
<evidence type="ECO:0000313" key="8">
    <source>
        <dbReference type="Proteomes" id="UP000004188"/>
    </source>
</evidence>
<dbReference type="Pfam" id="PF00155">
    <property type="entry name" value="Aminotran_1_2"/>
    <property type="match status" value="1"/>
</dbReference>
<evidence type="ECO:0000256" key="5">
    <source>
        <dbReference type="RuleBase" id="RU000481"/>
    </source>
</evidence>
<comment type="similarity">
    <text evidence="5">Belongs to the class-I pyridoxal-phosphate-dependent aminotransferase family.</text>
</comment>
<dbReference type="Gene3D" id="3.40.640.10">
    <property type="entry name" value="Type I PLP-dependent aspartate aminotransferase-like (Major domain)"/>
    <property type="match status" value="1"/>
</dbReference>
<evidence type="ECO:0000259" key="6">
    <source>
        <dbReference type="Pfam" id="PF00155"/>
    </source>
</evidence>
<feature type="domain" description="Aminotransferase class I/classII large" evidence="6">
    <location>
        <begin position="26"/>
        <end position="375"/>
    </location>
</feature>
<dbReference type="eggNOG" id="COG0436">
    <property type="taxonomic scope" value="Bacteria"/>
</dbReference>
<comment type="cofactor">
    <cofactor evidence="1 5">
        <name>pyridoxal 5'-phosphate</name>
        <dbReference type="ChEBI" id="CHEBI:597326"/>
    </cofactor>
</comment>
<dbReference type="PANTHER" id="PTHR43807">
    <property type="entry name" value="FI04487P"/>
    <property type="match status" value="1"/>
</dbReference>
<name>B6BTI2_9PROT</name>
<sequence length="382" mass="42655">MTSKLSKLITQSEIRNMSIECDRLNGINLSQGVCDFPLSDILKTGVNDAINRNYNHYTSFDGLAELRKSISKKAKIFNNIDTDFKKNILVTSGATAAFYSACISLMEPGDEVIVFQPYYGYHCSTLLAANLKPVFAKLNPPDWKFDIEDLCDLISKKTKGIIICTPSNPCGKVFTKDELDTLADFAIDHNLIIFTDEIYEYFTYDGNTHISPGSIKKIDDRVVTISGFSKTYSITGWRIGYLVCRNEEWVKAIGYVHDLIYVCAPAPLQLAVSRAIDLLDDKFYRDLCKAYSKKREIICSSLKKSGLTPYIPDGAYYVLFDASNISGASSKEKAMNLLKLTRIATVPGDSFFNDQAGHNLLRLCFAKTDSVLNEASNLITKL</sequence>
<dbReference type="InterPro" id="IPR004838">
    <property type="entry name" value="NHTrfase_class1_PyrdxlP-BS"/>
</dbReference>
<dbReference type="EC" id="2.6.1.-" evidence="5"/>
<keyword evidence="2 5" id="KW-0032">Aminotransferase</keyword>
<dbReference type="InterPro" id="IPR051326">
    <property type="entry name" value="Kynurenine-oxoglutarate_AT"/>
</dbReference>
<dbReference type="HOGENOM" id="CLU_017584_4_0_4"/>
<evidence type="ECO:0000256" key="1">
    <source>
        <dbReference type="ARBA" id="ARBA00001933"/>
    </source>
</evidence>
<gene>
    <name evidence="7" type="ORF">KB13_906</name>
</gene>
<dbReference type="AlphaFoldDB" id="B6BTI2"/>
<dbReference type="Gene3D" id="3.90.1150.10">
    <property type="entry name" value="Aspartate Aminotransferase, domain 1"/>
    <property type="match status" value="1"/>
</dbReference>
<dbReference type="EMBL" id="DS995299">
    <property type="protein sequence ID" value="EDZ64774.1"/>
    <property type="molecule type" value="Genomic_DNA"/>
</dbReference>
<organism evidence="7 8">
    <name type="scientific">beta proteobacterium KB13</name>
    <dbReference type="NCBI Taxonomy" id="314607"/>
    <lineage>
        <taxon>Bacteria</taxon>
        <taxon>Pseudomonadati</taxon>
        <taxon>Pseudomonadota</taxon>
        <taxon>Betaproteobacteria</taxon>
        <taxon>Nitrosomonadales</taxon>
        <taxon>OM43 clade</taxon>
    </lineage>
</organism>
<dbReference type="CDD" id="cd00609">
    <property type="entry name" value="AAT_like"/>
    <property type="match status" value="1"/>
</dbReference>
<dbReference type="STRING" id="314607.KB13_906"/>
<dbReference type="InterPro" id="IPR015422">
    <property type="entry name" value="PyrdxlP-dep_Trfase_small"/>
</dbReference>
<keyword evidence="8" id="KW-1185">Reference proteome</keyword>
<dbReference type="InterPro" id="IPR015424">
    <property type="entry name" value="PyrdxlP-dep_Trfase"/>
</dbReference>
<proteinExistence type="inferred from homology"/>
<evidence type="ECO:0000256" key="4">
    <source>
        <dbReference type="ARBA" id="ARBA00022898"/>
    </source>
</evidence>
<dbReference type="PROSITE" id="PS00105">
    <property type="entry name" value="AA_TRANSFER_CLASS_1"/>
    <property type="match status" value="1"/>
</dbReference>
<dbReference type="GO" id="GO:0030170">
    <property type="term" value="F:pyridoxal phosphate binding"/>
    <property type="evidence" value="ECO:0007669"/>
    <property type="project" value="InterPro"/>
</dbReference>
<dbReference type="GO" id="GO:0016212">
    <property type="term" value="F:kynurenine-oxoglutarate transaminase activity"/>
    <property type="evidence" value="ECO:0007669"/>
    <property type="project" value="TreeGrafter"/>
</dbReference>
<dbReference type="InterPro" id="IPR015421">
    <property type="entry name" value="PyrdxlP-dep_Trfase_major"/>
</dbReference>
<dbReference type="Proteomes" id="UP000004188">
    <property type="component" value="Unassembled WGS sequence"/>
</dbReference>
<protein>
    <recommendedName>
        <fullName evidence="5">Aminotransferase</fullName>
        <ecNumber evidence="5">2.6.1.-</ecNumber>
    </recommendedName>
</protein>
<reference evidence="8" key="1">
    <citation type="journal article" date="2012" name="Stand. Genomic Sci.">
        <title>Genome sequence of strain HIMB624, a cultured representative from the OM43 clade of marine Betaproteobacteria.</title>
        <authorList>
            <person name="Huggett M.J."/>
            <person name="Hayakawa D.H."/>
            <person name="Rappe M.S."/>
        </authorList>
    </citation>
    <scope>NUCLEOTIDE SEQUENCE [LARGE SCALE GENOMIC DNA]</scope>
    <source>
        <strain evidence="8">KB13</strain>
    </source>
</reference>
<keyword evidence="3 5" id="KW-0808">Transferase</keyword>
<dbReference type="InterPro" id="IPR004839">
    <property type="entry name" value="Aminotransferase_I/II_large"/>
</dbReference>
<evidence type="ECO:0000256" key="3">
    <source>
        <dbReference type="ARBA" id="ARBA00022679"/>
    </source>
</evidence>
<dbReference type="SUPFAM" id="SSF53383">
    <property type="entry name" value="PLP-dependent transferases"/>
    <property type="match status" value="1"/>
</dbReference>
<keyword evidence="4" id="KW-0663">Pyridoxal phosphate</keyword>
<evidence type="ECO:0000313" key="7">
    <source>
        <dbReference type="EMBL" id="EDZ64774.1"/>
    </source>
</evidence>
<dbReference type="PANTHER" id="PTHR43807:SF20">
    <property type="entry name" value="FI04487P"/>
    <property type="match status" value="1"/>
</dbReference>